<evidence type="ECO:0000313" key="11">
    <source>
        <dbReference type="Proteomes" id="UP000274922"/>
    </source>
</evidence>
<proteinExistence type="inferred from homology"/>
<reference evidence="11" key="1">
    <citation type="journal article" date="2018" name="Nat. Microbiol.">
        <title>Leveraging single-cell genomics to expand the fungal tree of life.</title>
        <authorList>
            <person name="Ahrendt S.R."/>
            <person name="Quandt C.A."/>
            <person name="Ciobanu D."/>
            <person name="Clum A."/>
            <person name="Salamov A."/>
            <person name="Andreopoulos B."/>
            <person name="Cheng J.F."/>
            <person name="Woyke T."/>
            <person name="Pelin A."/>
            <person name="Henrissat B."/>
            <person name="Reynolds N.K."/>
            <person name="Benny G.L."/>
            <person name="Smith M.E."/>
            <person name="James T.Y."/>
            <person name="Grigoriev I.V."/>
        </authorList>
    </citation>
    <scope>NUCLEOTIDE SEQUENCE [LARGE SCALE GENOMIC DNA]</scope>
    <source>
        <strain evidence="11">ATCC 52028</strain>
    </source>
</reference>
<evidence type="ECO:0000256" key="4">
    <source>
        <dbReference type="ARBA" id="ARBA00015108"/>
    </source>
</evidence>
<dbReference type="PANTHER" id="PTHR46749">
    <property type="entry name" value="COMPLEX III ASSEMBLY FACTOR LYRM7"/>
    <property type="match status" value="1"/>
</dbReference>
<evidence type="ECO:0000256" key="5">
    <source>
        <dbReference type="ARBA" id="ARBA00022946"/>
    </source>
</evidence>
<dbReference type="AlphaFoldDB" id="A0A4P9X325"/>
<evidence type="ECO:0000256" key="9">
    <source>
        <dbReference type="SAM" id="MobiDB-lite"/>
    </source>
</evidence>
<gene>
    <name evidence="10" type="ORF">CXG81DRAFT_27832</name>
</gene>
<evidence type="ECO:0000256" key="6">
    <source>
        <dbReference type="ARBA" id="ARBA00023128"/>
    </source>
</evidence>
<sequence>MSVPLRQQVVQAYRVLLRSQKKTFAGDIPRIRDARAHTHRLTAPHKNEQDAAKITKMIADMKEAAEFLTRNVVQAVRTEPSKPFQLRITPETQLFPNETAYKNPKNKTRRCARPLE</sequence>
<dbReference type="STRING" id="1555241.A0A4P9X325"/>
<feature type="region of interest" description="Disordered" evidence="9">
    <location>
        <begin position="97"/>
        <end position="116"/>
    </location>
</feature>
<comment type="subunit">
    <text evidence="3">Interacts with RIP1.</text>
</comment>
<feature type="compositionally biased region" description="Basic residues" evidence="9">
    <location>
        <begin position="104"/>
        <end position="116"/>
    </location>
</feature>
<dbReference type="GO" id="GO:0044183">
    <property type="term" value="F:protein folding chaperone"/>
    <property type="evidence" value="ECO:0007669"/>
    <property type="project" value="TreeGrafter"/>
</dbReference>
<dbReference type="OrthoDB" id="529194at2759"/>
<comment type="subcellular location">
    <subcellularLocation>
        <location evidence="1">Mitochondrion matrix</location>
    </subcellularLocation>
</comment>
<keyword evidence="6" id="KW-0496">Mitochondrion</keyword>
<dbReference type="GO" id="GO:0034551">
    <property type="term" value="P:mitochondrial respiratory chain complex III assembly"/>
    <property type="evidence" value="ECO:0007669"/>
    <property type="project" value="InterPro"/>
</dbReference>
<dbReference type="InterPro" id="IPR050435">
    <property type="entry name" value="MZM1/LYRM7"/>
</dbReference>
<evidence type="ECO:0000256" key="2">
    <source>
        <dbReference type="ARBA" id="ARBA00009949"/>
    </source>
</evidence>
<keyword evidence="11" id="KW-1185">Reference proteome</keyword>
<protein>
    <recommendedName>
        <fullName evidence="4">Mitochondrial zinc maintenance protein 1, mitochondrial</fullName>
    </recommendedName>
</protein>
<keyword evidence="7" id="KW-0143">Chaperone</keyword>
<evidence type="ECO:0000256" key="8">
    <source>
        <dbReference type="ARBA" id="ARBA00025268"/>
    </source>
</evidence>
<dbReference type="CDD" id="cd20267">
    <property type="entry name" value="Complex1_LYR_LYRM7"/>
    <property type="match status" value="1"/>
</dbReference>
<dbReference type="PANTHER" id="PTHR46749:SF1">
    <property type="entry name" value="COMPLEX III ASSEMBLY FACTOR LYRM7"/>
    <property type="match status" value="1"/>
</dbReference>
<dbReference type="InterPro" id="IPR045298">
    <property type="entry name" value="Complex1_LYR_LYRM7"/>
</dbReference>
<dbReference type="Proteomes" id="UP000274922">
    <property type="component" value="Unassembled WGS sequence"/>
</dbReference>
<name>A0A4P9X325_9FUNG</name>
<comment type="similarity">
    <text evidence="2">Belongs to the complex I LYR family. MZM1 subfamily.</text>
</comment>
<dbReference type="EMBL" id="ML014287">
    <property type="protein sequence ID" value="RKO99413.1"/>
    <property type="molecule type" value="Genomic_DNA"/>
</dbReference>
<organism evidence="10 11">
    <name type="scientific">Caulochytrium protostelioides</name>
    <dbReference type="NCBI Taxonomy" id="1555241"/>
    <lineage>
        <taxon>Eukaryota</taxon>
        <taxon>Fungi</taxon>
        <taxon>Fungi incertae sedis</taxon>
        <taxon>Chytridiomycota</taxon>
        <taxon>Chytridiomycota incertae sedis</taxon>
        <taxon>Chytridiomycetes</taxon>
        <taxon>Caulochytriales</taxon>
        <taxon>Caulochytriaceae</taxon>
        <taxon>Caulochytrium</taxon>
    </lineage>
</organism>
<dbReference type="GO" id="GO:0005759">
    <property type="term" value="C:mitochondrial matrix"/>
    <property type="evidence" value="ECO:0007669"/>
    <property type="project" value="UniProtKB-SubCell"/>
</dbReference>
<keyword evidence="5" id="KW-0809">Transit peptide</keyword>
<evidence type="ECO:0000313" key="10">
    <source>
        <dbReference type="EMBL" id="RKO99413.1"/>
    </source>
</evidence>
<evidence type="ECO:0000256" key="1">
    <source>
        <dbReference type="ARBA" id="ARBA00004305"/>
    </source>
</evidence>
<evidence type="ECO:0000256" key="3">
    <source>
        <dbReference type="ARBA" id="ARBA00011589"/>
    </source>
</evidence>
<comment type="function">
    <text evidence="8">Assembly factor required for Rieske Fe-S protein RIP1 incorporation into the cytochrome b-c1 (CIII) complex. Functions as a chaperone, binding to this subunit within the mitochondrial matrix and stabilizing it prior to its translocation and insertion into the late CIII dimeric intermediate within the mitochondrial inner membrane. Modulates the mitochondrial matrix zinc pool.</text>
</comment>
<accession>A0A4P9X325</accession>
<evidence type="ECO:0000256" key="7">
    <source>
        <dbReference type="ARBA" id="ARBA00023186"/>
    </source>
</evidence>